<evidence type="ECO:0000313" key="4">
    <source>
        <dbReference type="Proteomes" id="UP000241394"/>
    </source>
</evidence>
<organism evidence="3 4">
    <name type="scientific">Actinidia chinensis var. chinensis</name>
    <name type="common">Chinese soft-hair kiwi</name>
    <dbReference type="NCBI Taxonomy" id="1590841"/>
    <lineage>
        <taxon>Eukaryota</taxon>
        <taxon>Viridiplantae</taxon>
        <taxon>Streptophyta</taxon>
        <taxon>Embryophyta</taxon>
        <taxon>Tracheophyta</taxon>
        <taxon>Spermatophyta</taxon>
        <taxon>Magnoliopsida</taxon>
        <taxon>eudicotyledons</taxon>
        <taxon>Gunneridae</taxon>
        <taxon>Pentapetalae</taxon>
        <taxon>asterids</taxon>
        <taxon>Ericales</taxon>
        <taxon>Actinidiaceae</taxon>
        <taxon>Actinidia</taxon>
    </lineage>
</organism>
<dbReference type="Gene3D" id="3.30.559.10">
    <property type="entry name" value="Chloramphenicol acetyltransferase-like domain"/>
    <property type="match status" value="2"/>
</dbReference>
<dbReference type="Gramene" id="PSR87733">
    <property type="protein sequence ID" value="PSR87733"/>
    <property type="gene ID" value="CEY00_Acc30779"/>
</dbReference>
<dbReference type="SUPFAM" id="SSF52777">
    <property type="entry name" value="CoA-dependent acyltransferases"/>
    <property type="match status" value="1"/>
</dbReference>
<dbReference type="OMA" id="HRTRMQP"/>
<proteinExistence type="predicted"/>
<dbReference type="Proteomes" id="UP000241394">
    <property type="component" value="Chromosome LG27"/>
</dbReference>
<dbReference type="AlphaFoldDB" id="A0A2R6P9Q0"/>
<sequence>MAAPNPVKVLEQCKVAPTPPSPDSTVPTSLPLTFFDTLLLRLSPTKRLFFYETSHPTSTFLEIVVPKLKHSLSLTLQNYLPLSGNVTWDTDYSKPIIQYVEGDTVSLTVAESEADFYRLSGDNFREAKDFGHFVPSLVDSETRVPVLALQVTLFSNVGFSIGYAVHHGAMDGKTTTMFMHSWAFICTRGGDSTLTPELTPLYDRTLIVDPSDLRTTYLRFWVGKDGPEDKSLALLDLKVPPDAMLGTFLLTQTNIENIKKWVRFQWEKKKLQKPSAHLSSFVIITAYTWVCLVKAQQIRAEKVYLAINVDCRGRLKPSVPPTYFGNCITGCKTDVDSDELTGEDGVAIAAKVIGEAIEGLKDGVLEGKTDLISRSISIPPGRLLSIAGSPRFDFYKTDFGWGRPKKVETTSIDKTGAFSLSDSRDGSSGIEIGIALKKYESEAFESLFASGLESHRIHNTSI</sequence>
<keyword evidence="1 3" id="KW-0808">Transferase</keyword>
<evidence type="ECO:0000256" key="2">
    <source>
        <dbReference type="ARBA" id="ARBA00023315"/>
    </source>
</evidence>
<dbReference type="InterPro" id="IPR023213">
    <property type="entry name" value="CAT-like_dom_sf"/>
</dbReference>
<comment type="caution">
    <text evidence="3">The sequence shown here is derived from an EMBL/GenBank/DDBJ whole genome shotgun (WGS) entry which is preliminary data.</text>
</comment>
<evidence type="ECO:0000313" key="3">
    <source>
        <dbReference type="EMBL" id="PSR87733.1"/>
    </source>
</evidence>
<dbReference type="Pfam" id="PF02458">
    <property type="entry name" value="Transferase"/>
    <property type="match status" value="1"/>
</dbReference>
<protein>
    <submittedName>
        <fullName evidence="3">Phenolic glucoside malonyltransferase</fullName>
    </submittedName>
</protein>
<dbReference type="InterPro" id="IPR051504">
    <property type="entry name" value="Plant_metabolite_acyltrans"/>
</dbReference>
<dbReference type="InParanoid" id="A0A2R6P9Q0"/>
<dbReference type="OrthoDB" id="1862401at2759"/>
<dbReference type="FunCoup" id="A0A2R6P9Q0">
    <property type="interactions" value="423"/>
</dbReference>
<reference evidence="4" key="2">
    <citation type="journal article" date="2018" name="BMC Genomics">
        <title>A manually annotated Actinidia chinensis var. chinensis (kiwifruit) genome highlights the challenges associated with draft genomes and gene prediction in plants.</title>
        <authorList>
            <person name="Pilkington S.M."/>
            <person name="Crowhurst R."/>
            <person name="Hilario E."/>
            <person name="Nardozza S."/>
            <person name="Fraser L."/>
            <person name="Peng Y."/>
            <person name="Gunaseelan K."/>
            <person name="Simpson R."/>
            <person name="Tahir J."/>
            <person name="Deroles S.C."/>
            <person name="Templeton K."/>
            <person name="Luo Z."/>
            <person name="Davy M."/>
            <person name="Cheng C."/>
            <person name="McNeilage M."/>
            <person name="Scaglione D."/>
            <person name="Liu Y."/>
            <person name="Zhang Q."/>
            <person name="Datson P."/>
            <person name="De Silva N."/>
            <person name="Gardiner S.E."/>
            <person name="Bassett H."/>
            <person name="Chagne D."/>
            <person name="McCallum J."/>
            <person name="Dzierzon H."/>
            <person name="Deng C."/>
            <person name="Wang Y.Y."/>
            <person name="Barron L."/>
            <person name="Manako K."/>
            <person name="Bowen J."/>
            <person name="Foster T.M."/>
            <person name="Erridge Z.A."/>
            <person name="Tiffin H."/>
            <person name="Waite C.N."/>
            <person name="Davies K.M."/>
            <person name="Grierson E.P."/>
            <person name="Laing W.A."/>
            <person name="Kirk R."/>
            <person name="Chen X."/>
            <person name="Wood M."/>
            <person name="Montefiori M."/>
            <person name="Brummell D.A."/>
            <person name="Schwinn K.E."/>
            <person name="Catanach A."/>
            <person name="Fullerton C."/>
            <person name="Li D."/>
            <person name="Meiyalaghan S."/>
            <person name="Nieuwenhuizen N."/>
            <person name="Read N."/>
            <person name="Prakash R."/>
            <person name="Hunter D."/>
            <person name="Zhang H."/>
            <person name="McKenzie M."/>
            <person name="Knabel M."/>
            <person name="Harris A."/>
            <person name="Allan A.C."/>
            <person name="Gleave A."/>
            <person name="Chen A."/>
            <person name="Janssen B.J."/>
            <person name="Plunkett B."/>
            <person name="Ampomah-Dwamena C."/>
            <person name="Voogd C."/>
            <person name="Leif D."/>
            <person name="Lafferty D."/>
            <person name="Souleyre E.J.F."/>
            <person name="Varkonyi-Gasic E."/>
            <person name="Gambi F."/>
            <person name="Hanley J."/>
            <person name="Yao J.L."/>
            <person name="Cheung J."/>
            <person name="David K.M."/>
            <person name="Warren B."/>
            <person name="Marsh K."/>
            <person name="Snowden K.C."/>
            <person name="Lin-Wang K."/>
            <person name="Brian L."/>
            <person name="Martinez-Sanchez M."/>
            <person name="Wang M."/>
            <person name="Ileperuma N."/>
            <person name="Macnee N."/>
            <person name="Campin R."/>
            <person name="McAtee P."/>
            <person name="Drummond R.S.M."/>
            <person name="Espley R.V."/>
            <person name="Ireland H.S."/>
            <person name="Wu R."/>
            <person name="Atkinson R.G."/>
            <person name="Karunairetnam S."/>
            <person name="Bulley S."/>
            <person name="Chunkath S."/>
            <person name="Hanley Z."/>
            <person name="Storey R."/>
            <person name="Thrimawithana A.H."/>
            <person name="Thomson S."/>
            <person name="David C."/>
            <person name="Testolin R."/>
            <person name="Huang H."/>
            <person name="Hellens R.P."/>
            <person name="Schaffer R.J."/>
        </authorList>
    </citation>
    <scope>NUCLEOTIDE SEQUENCE [LARGE SCALE GENOMIC DNA]</scope>
    <source>
        <strain evidence="4">cv. Red5</strain>
    </source>
</reference>
<dbReference type="GO" id="GO:0016747">
    <property type="term" value="F:acyltransferase activity, transferring groups other than amino-acyl groups"/>
    <property type="evidence" value="ECO:0007669"/>
    <property type="project" value="UniProtKB-ARBA"/>
</dbReference>
<dbReference type="STRING" id="1590841.A0A2R6P9Q0"/>
<reference evidence="3 4" key="1">
    <citation type="submission" date="2017-07" db="EMBL/GenBank/DDBJ databases">
        <title>An improved, manually edited Actinidia chinensis var. chinensis (kiwifruit) genome highlights the challenges associated with draft genomes and gene prediction in plants.</title>
        <authorList>
            <person name="Pilkington S."/>
            <person name="Crowhurst R."/>
            <person name="Hilario E."/>
            <person name="Nardozza S."/>
            <person name="Fraser L."/>
            <person name="Peng Y."/>
            <person name="Gunaseelan K."/>
            <person name="Simpson R."/>
            <person name="Tahir J."/>
            <person name="Deroles S."/>
            <person name="Templeton K."/>
            <person name="Luo Z."/>
            <person name="Davy M."/>
            <person name="Cheng C."/>
            <person name="Mcneilage M."/>
            <person name="Scaglione D."/>
            <person name="Liu Y."/>
            <person name="Zhang Q."/>
            <person name="Datson P."/>
            <person name="De Silva N."/>
            <person name="Gardiner S."/>
            <person name="Bassett H."/>
            <person name="Chagne D."/>
            <person name="Mccallum J."/>
            <person name="Dzierzon H."/>
            <person name="Deng C."/>
            <person name="Wang Y.-Y."/>
            <person name="Barron N."/>
            <person name="Manako K."/>
            <person name="Bowen J."/>
            <person name="Foster T."/>
            <person name="Erridge Z."/>
            <person name="Tiffin H."/>
            <person name="Waite C."/>
            <person name="Davies K."/>
            <person name="Grierson E."/>
            <person name="Laing W."/>
            <person name="Kirk R."/>
            <person name="Chen X."/>
            <person name="Wood M."/>
            <person name="Montefiori M."/>
            <person name="Brummell D."/>
            <person name="Schwinn K."/>
            <person name="Catanach A."/>
            <person name="Fullerton C."/>
            <person name="Li D."/>
            <person name="Meiyalaghan S."/>
            <person name="Nieuwenhuizen N."/>
            <person name="Read N."/>
            <person name="Prakash R."/>
            <person name="Hunter D."/>
            <person name="Zhang H."/>
            <person name="Mckenzie M."/>
            <person name="Knabel M."/>
            <person name="Harris A."/>
            <person name="Allan A."/>
            <person name="Chen A."/>
            <person name="Janssen B."/>
            <person name="Plunkett B."/>
            <person name="Dwamena C."/>
            <person name="Voogd C."/>
            <person name="Leif D."/>
            <person name="Lafferty D."/>
            <person name="Souleyre E."/>
            <person name="Varkonyi-Gasic E."/>
            <person name="Gambi F."/>
            <person name="Hanley J."/>
            <person name="Yao J.-L."/>
            <person name="Cheung J."/>
            <person name="David K."/>
            <person name="Warren B."/>
            <person name="Marsh K."/>
            <person name="Snowden K."/>
            <person name="Lin-Wang K."/>
            <person name="Brian L."/>
            <person name="Martinez-Sanchez M."/>
            <person name="Wang M."/>
            <person name="Ileperuma N."/>
            <person name="Macnee N."/>
            <person name="Campin R."/>
            <person name="Mcatee P."/>
            <person name="Drummond R."/>
            <person name="Espley R."/>
            <person name="Ireland H."/>
            <person name="Wu R."/>
            <person name="Atkinson R."/>
            <person name="Karunairetnam S."/>
            <person name="Bulley S."/>
            <person name="Chunkath S."/>
            <person name="Hanley Z."/>
            <person name="Storey R."/>
            <person name="Thrimawithana A."/>
            <person name="Thomson S."/>
            <person name="David C."/>
            <person name="Testolin R."/>
        </authorList>
    </citation>
    <scope>NUCLEOTIDE SEQUENCE [LARGE SCALE GENOMIC DNA]</scope>
    <source>
        <strain evidence="4">cv. Red5</strain>
        <tissue evidence="3">Young leaf</tissue>
    </source>
</reference>
<gene>
    <name evidence="3" type="ORF">CEY00_Acc30779</name>
</gene>
<name>A0A2R6P9Q0_ACTCC</name>
<evidence type="ECO:0000256" key="1">
    <source>
        <dbReference type="ARBA" id="ARBA00022679"/>
    </source>
</evidence>
<keyword evidence="4" id="KW-1185">Reference proteome</keyword>
<dbReference type="EMBL" id="NKQK01000027">
    <property type="protein sequence ID" value="PSR87733.1"/>
    <property type="molecule type" value="Genomic_DNA"/>
</dbReference>
<accession>A0A2R6P9Q0</accession>
<dbReference type="PANTHER" id="PTHR31625">
    <property type="match status" value="1"/>
</dbReference>
<keyword evidence="2" id="KW-0012">Acyltransferase</keyword>